<dbReference type="GO" id="GO:0003723">
    <property type="term" value="F:RNA binding"/>
    <property type="evidence" value="ECO:0007669"/>
    <property type="project" value="UniProtKB-UniRule"/>
</dbReference>
<name>A0A553QVU3_9TELE</name>
<dbReference type="InterPro" id="IPR051485">
    <property type="entry name" value="SR-CTD_assoc_factor"/>
</dbReference>
<dbReference type="SMART" id="SM00360">
    <property type="entry name" value="RRM"/>
    <property type="match status" value="1"/>
</dbReference>
<evidence type="ECO:0000256" key="3">
    <source>
        <dbReference type="SAM" id="MobiDB-lite"/>
    </source>
</evidence>
<dbReference type="STRING" id="623744.A0A553QVU3"/>
<feature type="compositionally biased region" description="Basic and acidic residues" evidence="3">
    <location>
        <begin position="412"/>
        <end position="432"/>
    </location>
</feature>
<feature type="compositionally biased region" description="Basic residues" evidence="3">
    <location>
        <begin position="362"/>
        <end position="381"/>
    </location>
</feature>
<feature type="region of interest" description="Disordered" evidence="3">
    <location>
        <begin position="331"/>
        <end position="432"/>
    </location>
</feature>
<feature type="compositionally biased region" description="Basic residues" evidence="3">
    <location>
        <begin position="389"/>
        <end position="411"/>
    </location>
</feature>
<evidence type="ECO:0000256" key="1">
    <source>
        <dbReference type="ARBA" id="ARBA00022884"/>
    </source>
</evidence>
<dbReference type="GO" id="GO:0005634">
    <property type="term" value="C:nucleus"/>
    <property type="evidence" value="ECO:0007669"/>
    <property type="project" value="TreeGrafter"/>
</dbReference>
<dbReference type="AlphaFoldDB" id="A0A553QVU3"/>
<comment type="caution">
    <text evidence="6">The sequence shown here is derived from an EMBL/GenBank/DDBJ whole genome shotgun (WGS) entry which is preliminary data.</text>
</comment>
<dbReference type="InterPro" id="IPR035979">
    <property type="entry name" value="RBD_domain_sf"/>
</dbReference>
<evidence type="ECO:0000259" key="5">
    <source>
        <dbReference type="PROSITE" id="PS51391"/>
    </source>
</evidence>
<keyword evidence="7" id="KW-1185">Reference proteome</keyword>
<accession>A0A553QVU3</accession>
<dbReference type="EMBL" id="SRMA01025482">
    <property type="protein sequence ID" value="TRY94057.1"/>
    <property type="molecule type" value="Genomic_DNA"/>
</dbReference>
<sequence length="634" mass="72256">MDMEIVNVFNGEMMSMMDMSPPISRAKMMSVTKAGIKAIRLYKHVVQIVEKFIKRCKPELKVAGLYVVDSIIRQSRHQFGTDKDVFGPRFLRNFNVTFQNLFQCPDDDKVKILRVLCLWQKNDMFGMEVIQPLLDMATAPELPVLENGVSVIEYPLQSMEVPVHVEPQHPEPTPAATTATTFPSIQTQMPLTAFTQLLQGTGNLELQQLLQLTGGMGLPQPTAPPKEQKPSLAKSLLDRFDYDDEPEPVEEKPEPAPAPVPAAPITINLPPELQQALQAHLLSQIANQTQGQVHGSQSHAPLQDQVPLQPHVAPQDLTTMVQTSMVVDKQSCEGHIEEPSSTKQLQESTKPERPVHDEKDRKHSRRSRSRSPRKPSSRTRRSRSDSRSRRDRSRRHRTRSRSRERSRHSPRSRSEERRNREKERERRQRGFPSYKKETLSVCTTTLWIGQLDKKTNKQDIMMLMEEFGQIESINMIPPRGCAYVVMVHRQDACTALNKLNRGFLKVSGKVIKIAWAMNKGIKTELKKYWDGDRGVTYIPWEKVNPDEIQCLQDGGVLDLETLKSEWRATITNLEGSEAKEEDGAAQPMVSQVKSEGYQARLLKGLECLYKFLLSYFLFSTKWKANSVSVFFALH</sequence>
<dbReference type="Pfam" id="PF04818">
    <property type="entry name" value="CID"/>
    <property type="match status" value="1"/>
</dbReference>
<feature type="domain" description="RRM" evidence="4">
    <location>
        <begin position="444"/>
        <end position="518"/>
    </location>
</feature>
<dbReference type="PROSITE" id="PS50102">
    <property type="entry name" value="RRM"/>
    <property type="match status" value="1"/>
</dbReference>
<dbReference type="Gene3D" id="3.30.70.330">
    <property type="match status" value="1"/>
</dbReference>
<feature type="compositionally biased region" description="Basic and acidic residues" evidence="3">
    <location>
        <begin position="331"/>
        <end position="340"/>
    </location>
</feature>
<reference evidence="6 7" key="1">
    <citation type="journal article" date="2019" name="Sci. Data">
        <title>Hybrid genome assembly and annotation of Danionella translucida.</title>
        <authorList>
            <person name="Kadobianskyi M."/>
            <person name="Schulze L."/>
            <person name="Schuelke M."/>
            <person name="Judkewitz B."/>
        </authorList>
    </citation>
    <scope>NUCLEOTIDE SEQUENCE [LARGE SCALE GENOMIC DNA]</scope>
    <source>
        <strain evidence="6 7">Bolton</strain>
    </source>
</reference>
<proteinExistence type="predicted"/>
<dbReference type="PANTHER" id="PTHR23140:SF3">
    <property type="entry name" value="SR-RELATED AND CTD-ASSOCIATED FACTOR 4"/>
    <property type="match status" value="1"/>
</dbReference>
<dbReference type="FunFam" id="1.25.40.90:FF:000004">
    <property type="entry name" value="splicing factor, arginine/serine-rich 15"/>
    <property type="match status" value="1"/>
</dbReference>
<dbReference type="InterPro" id="IPR012677">
    <property type="entry name" value="Nucleotide-bd_a/b_plait_sf"/>
</dbReference>
<dbReference type="Gene3D" id="1.25.40.90">
    <property type="match status" value="1"/>
</dbReference>
<evidence type="ECO:0000313" key="6">
    <source>
        <dbReference type="EMBL" id="TRY94057.1"/>
    </source>
</evidence>
<dbReference type="PROSITE" id="PS51391">
    <property type="entry name" value="CID"/>
    <property type="match status" value="1"/>
</dbReference>
<gene>
    <name evidence="6" type="ORF">DNTS_027298</name>
</gene>
<dbReference type="PANTHER" id="PTHR23140">
    <property type="entry name" value="RNA PROCESSING PROTEIN LD23810P"/>
    <property type="match status" value="1"/>
</dbReference>
<dbReference type="OrthoDB" id="79367at2759"/>
<organism evidence="6 7">
    <name type="scientific">Danionella cerebrum</name>
    <dbReference type="NCBI Taxonomy" id="2873325"/>
    <lineage>
        <taxon>Eukaryota</taxon>
        <taxon>Metazoa</taxon>
        <taxon>Chordata</taxon>
        <taxon>Craniata</taxon>
        <taxon>Vertebrata</taxon>
        <taxon>Euteleostomi</taxon>
        <taxon>Actinopterygii</taxon>
        <taxon>Neopterygii</taxon>
        <taxon>Teleostei</taxon>
        <taxon>Ostariophysi</taxon>
        <taxon>Cypriniformes</taxon>
        <taxon>Danionidae</taxon>
        <taxon>Danioninae</taxon>
        <taxon>Danionella</taxon>
    </lineage>
</organism>
<protein>
    <recommendedName>
        <fullName evidence="8">RRM domain-containing protein</fullName>
    </recommendedName>
</protein>
<dbReference type="InterPro" id="IPR000504">
    <property type="entry name" value="RRM_dom"/>
</dbReference>
<dbReference type="SUPFAM" id="SSF48464">
    <property type="entry name" value="ENTH/VHS domain"/>
    <property type="match status" value="1"/>
</dbReference>
<dbReference type="Proteomes" id="UP000316079">
    <property type="component" value="Unassembled WGS sequence"/>
</dbReference>
<dbReference type="InterPro" id="IPR008942">
    <property type="entry name" value="ENTH_VHS"/>
</dbReference>
<dbReference type="SUPFAM" id="SSF54928">
    <property type="entry name" value="RNA-binding domain, RBD"/>
    <property type="match status" value="1"/>
</dbReference>
<dbReference type="InterPro" id="IPR006569">
    <property type="entry name" value="CID_dom"/>
</dbReference>
<dbReference type="SMART" id="SM00582">
    <property type="entry name" value="RPR"/>
    <property type="match status" value="1"/>
</dbReference>
<keyword evidence="1 2" id="KW-0694">RNA-binding</keyword>
<evidence type="ECO:0000313" key="7">
    <source>
        <dbReference type="Proteomes" id="UP000316079"/>
    </source>
</evidence>
<evidence type="ECO:0008006" key="8">
    <source>
        <dbReference type="Google" id="ProtNLM"/>
    </source>
</evidence>
<evidence type="ECO:0000259" key="4">
    <source>
        <dbReference type="PROSITE" id="PS50102"/>
    </source>
</evidence>
<feature type="domain" description="CID" evidence="5">
    <location>
        <begin position="1"/>
        <end position="141"/>
    </location>
</feature>
<feature type="compositionally biased region" description="Basic and acidic residues" evidence="3">
    <location>
        <begin position="349"/>
        <end position="361"/>
    </location>
</feature>
<dbReference type="GO" id="GO:1990269">
    <property type="term" value="F:RNA polymerase II C-terminal domain phosphoserine binding"/>
    <property type="evidence" value="ECO:0007669"/>
    <property type="project" value="TreeGrafter"/>
</dbReference>
<dbReference type="GO" id="GO:2000805">
    <property type="term" value="P:negative regulation of termination of RNA polymerase II transcription, poly(A)-coupled"/>
    <property type="evidence" value="ECO:0007669"/>
    <property type="project" value="TreeGrafter"/>
</dbReference>
<evidence type="ECO:0000256" key="2">
    <source>
        <dbReference type="PROSITE-ProRule" id="PRU00176"/>
    </source>
</evidence>
<dbReference type="Pfam" id="PF00076">
    <property type="entry name" value="RRM_1"/>
    <property type="match status" value="1"/>
</dbReference>